<dbReference type="RefSeq" id="WP_211784474.1">
    <property type="nucleotide sequence ID" value="NZ_CP047289.1"/>
</dbReference>
<dbReference type="KEGG" id="fap:GR316_02415"/>
<gene>
    <name evidence="1" type="ORF">GR316_02415</name>
</gene>
<proteinExistence type="predicted"/>
<sequence length="118" mass="13149">MKQPQGEVTCRKDGIFLLIDAPHALRSIDTEGAVPGIVVARYVDVSQHLLSRVCPDRIVAPLFGRDFDAHELLTRLRRLSWAGRVDILLPELPRPAAVEEELCGIAGGCELHFIRQAW</sequence>
<accession>A0A8J8MS06</accession>
<evidence type="ECO:0000313" key="1">
    <source>
        <dbReference type="EMBL" id="QUS35228.1"/>
    </source>
</evidence>
<evidence type="ECO:0000313" key="2">
    <source>
        <dbReference type="Proteomes" id="UP000679284"/>
    </source>
</evidence>
<organism evidence="1 2">
    <name type="scientific">Falsirhodobacter algicola</name>
    <dbReference type="NCBI Taxonomy" id="2692330"/>
    <lineage>
        <taxon>Bacteria</taxon>
        <taxon>Pseudomonadati</taxon>
        <taxon>Pseudomonadota</taxon>
        <taxon>Alphaproteobacteria</taxon>
        <taxon>Rhodobacterales</taxon>
        <taxon>Paracoccaceae</taxon>
        <taxon>Falsirhodobacter</taxon>
    </lineage>
</organism>
<keyword evidence="2" id="KW-1185">Reference proteome</keyword>
<protein>
    <submittedName>
        <fullName evidence="1">Uncharacterized protein</fullName>
    </submittedName>
</protein>
<reference evidence="1" key="1">
    <citation type="submission" date="2020-01" db="EMBL/GenBank/DDBJ databases">
        <authorList>
            <person name="Yang Y."/>
            <person name="Kwon Y.M."/>
        </authorList>
    </citation>
    <scope>NUCLEOTIDE SEQUENCE</scope>
    <source>
        <strain evidence="1">PG104</strain>
    </source>
</reference>
<name>A0A8J8MS06_9RHOB</name>
<dbReference type="EMBL" id="CP047289">
    <property type="protein sequence ID" value="QUS35228.1"/>
    <property type="molecule type" value="Genomic_DNA"/>
</dbReference>
<dbReference type="AlphaFoldDB" id="A0A8J8MS06"/>
<dbReference type="Proteomes" id="UP000679284">
    <property type="component" value="Chromosome"/>
</dbReference>